<dbReference type="AlphaFoldDB" id="A0A645DUW0"/>
<sequence length="127" mass="13872">MRGNIGYVAAFVGIAAERQSQPGSDHIVPKCLIDAAIPINVERGEKRIGTLPEFEFVHPSCPVAPVAGHDAATVFEIAEIAERIFRMIEEYCGFRVGFLQAAANFPMGAIPDIRIVKLHFGPIDARR</sequence>
<accession>A0A645DUW0</accession>
<comment type="caution">
    <text evidence="1">The sequence shown here is derived from an EMBL/GenBank/DDBJ whole genome shotgun (WGS) entry which is preliminary data.</text>
</comment>
<gene>
    <name evidence="1" type="ORF">SDC9_139266</name>
</gene>
<proteinExistence type="predicted"/>
<dbReference type="EMBL" id="VSSQ01039118">
    <property type="protein sequence ID" value="MPM92132.1"/>
    <property type="molecule type" value="Genomic_DNA"/>
</dbReference>
<protein>
    <submittedName>
        <fullName evidence="1">Uncharacterized protein</fullName>
    </submittedName>
</protein>
<reference evidence="1" key="1">
    <citation type="submission" date="2019-08" db="EMBL/GenBank/DDBJ databases">
        <authorList>
            <person name="Kucharzyk K."/>
            <person name="Murdoch R.W."/>
            <person name="Higgins S."/>
            <person name="Loffler F."/>
        </authorList>
    </citation>
    <scope>NUCLEOTIDE SEQUENCE</scope>
</reference>
<organism evidence="1">
    <name type="scientific">bioreactor metagenome</name>
    <dbReference type="NCBI Taxonomy" id="1076179"/>
    <lineage>
        <taxon>unclassified sequences</taxon>
        <taxon>metagenomes</taxon>
        <taxon>ecological metagenomes</taxon>
    </lineage>
</organism>
<name>A0A645DUW0_9ZZZZ</name>
<evidence type="ECO:0000313" key="1">
    <source>
        <dbReference type="EMBL" id="MPM92132.1"/>
    </source>
</evidence>